<dbReference type="RefSeq" id="WP_075035563.1">
    <property type="nucleotide sequence ID" value="NZ_FOSB01000002.1"/>
</dbReference>
<evidence type="ECO:0000259" key="12">
    <source>
        <dbReference type="Pfam" id="PF02687"/>
    </source>
</evidence>
<evidence type="ECO:0000256" key="9">
    <source>
        <dbReference type="ARBA" id="ARBA00023136"/>
    </source>
</evidence>
<feature type="transmembrane region" description="Helical" evidence="11">
    <location>
        <begin position="285"/>
        <end position="307"/>
    </location>
</feature>
<feature type="domain" description="ABC3 transporter permease C-terminal" evidence="12">
    <location>
        <begin position="239"/>
        <end position="347"/>
    </location>
</feature>
<dbReference type="Pfam" id="PF02687">
    <property type="entry name" value="FtsX"/>
    <property type="match status" value="1"/>
</dbReference>
<feature type="transmembrane region" description="Helical" evidence="11">
    <location>
        <begin position="239"/>
        <end position="258"/>
    </location>
</feature>
<comment type="function">
    <text evidence="10">Part of the ABC transporter complex hrt involved in hemin import. Responsible for the translocation of the substrate across the membrane.</text>
</comment>
<keyword evidence="6" id="KW-1003">Cell membrane</keyword>
<keyword evidence="5" id="KW-0813">Transport</keyword>
<dbReference type="PANTHER" id="PTHR43738:SF1">
    <property type="entry name" value="HEMIN TRANSPORT SYSTEM PERMEASE PROTEIN HRTB-RELATED"/>
    <property type="match status" value="1"/>
</dbReference>
<organism evidence="13 14">
    <name type="scientific">Halobacillus dabanensis</name>
    <dbReference type="NCBI Taxonomy" id="240302"/>
    <lineage>
        <taxon>Bacteria</taxon>
        <taxon>Bacillati</taxon>
        <taxon>Bacillota</taxon>
        <taxon>Bacilli</taxon>
        <taxon>Bacillales</taxon>
        <taxon>Bacillaceae</taxon>
        <taxon>Halobacillus</taxon>
    </lineage>
</organism>
<keyword evidence="8 11" id="KW-1133">Transmembrane helix</keyword>
<evidence type="ECO:0000313" key="13">
    <source>
        <dbReference type="EMBL" id="SFJ52819.1"/>
    </source>
</evidence>
<name>A0A1I3S5C4_HALDA</name>
<evidence type="ECO:0000256" key="2">
    <source>
        <dbReference type="ARBA" id="ARBA00008697"/>
    </source>
</evidence>
<feature type="transmembrane region" description="Helical" evidence="11">
    <location>
        <begin position="319"/>
        <end position="340"/>
    </location>
</feature>
<protein>
    <recommendedName>
        <fullName evidence="4">Putative hemin transport system permease protein HrtB</fullName>
    </recommendedName>
</protein>
<keyword evidence="7 11" id="KW-0812">Transmembrane</keyword>
<sequence>MFLALKEMKRAKLRYILLSLIMVSILFLVFFMTGLANGLSFADSSSLQKIKADYIVTNEEAEGAVINSELTQEQFKEISSSIEEPASPLSLTMSTITGKENQKDTDMIYFSVDPEHYADLPIIEGKNISEITGKEVLVNESFKKDGYELNDRLIDESTEKTMTIAGFIENQTYSFLPVIYSDIDSGIHPTKSNEGIYNAVVYNGAKTDIAGFDTSTNEEAVQSMPGYSETQGSFTVMKVFMFIISAFVSAVFFYVMTIQKTNQFGVLKAMGATTFYISKSIVTQVLLLTLFSLSASATAVVGMAQILPEGVPFQASVSLVLVTGAVFILLNLAGSLLSLYKVTKIDPLEAIGRSE</sequence>
<evidence type="ECO:0000256" key="3">
    <source>
        <dbReference type="ARBA" id="ARBA00011131"/>
    </source>
</evidence>
<accession>A0A1I3S5C4</accession>
<keyword evidence="14" id="KW-1185">Reference proteome</keyword>
<reference evidence="14" key="1">
    <citation type="submission" date="2016-10" db="EMBL/GenBank/DDBJ databases">
        <authorList>
            <person name="Varghese N."/>
            <person name="Submissions S."/>
        </authorList>
    </citation>
    <scope>NUCLEOTIDE SEQUENCE [LARGE SCALE GENOMIC DNA]</scope>
    <source>
        <strain evidence="14">CGMCC 1.3704</strain>
    </source>
</reference>
<evidence type="ECO:0000256" key="1">
    <source>
        <dbReference type="ARBA" id="ARBA00004651"/>
    </source>
</evidence>
<dbReference type="Proteomes" id="UP000183557">
    <property type="component" value="Unassembled WGS sequence"/>
</dbReference>
<evidence type="ECO:0000256" key="8">
    <source>
        <dbReference type="ARBA" id="ARBA00022989"/>
    </source>
</evidence>
<dbReference type="GO" id="GO:0005886">
    <property type="term" value="C:plasma membrane"/>
    <property type="evidence" value="ECO:0007669"/>
    <property type="project" value="UniProtKB-SubCell"/>
</dbReference>
<evidence type="ECO:0000256" key="5">
    <source>
        <dbReference type="ARBA" id="ARBA00022448"/>
    </source>
</evidence>
<gene>
    <name evidence="13" type="ORF">SAMN04487936_102507</name>
</gene>
<dbReference type="EMBL" id="FOSB01000002">
    <property type="protein sequence ID" value="SFJ52819.1"/>
    <property type="molecule type" value="Genomic_DNA"/>
</dbReference>
<dbReference type="PANTHER" id="PTHR43738">
    <property type="entry name" value="ABC TRANSPORTER, MEMBRANE PROTEIN"/>
    <property type="match status" value="1"/>
</dbReference>
<evidence type="ECO:0000256" key="11">
    <source>
        <dbReference type="SAM" id="Phobius"/>
    </source>
</evidence>
<comment type="subunit">
    <text evidence="3">The complex is composed of two ATP-binding proteins (HrtA), two transmembrane proteins (HrtB) and a solute-binding protein.</text>
</comment>
<dbReference type="OrthoDB" id="384327at2"/>
<dbReference type="AlphaFoldDB" id="A0A1I3S5C4"/>
<evidence type="ECO:0000313" key="14">
    <source>
        <dbReference type="Proteomes" id="UP000183557"/>
    </source>
</evidence>
<dbReference type="InterPro" id="IPR051125">
    <property type="entry name" value="ABC-4/HrtB_transporter"/>
</dbReference>
<evidence type="ECO:0000256" key="4">
    <source>
        <dbReference type="ARBA" id="ARBA00016962"/>
    </source>
</evidence>
<comment type="subcellular location">
    <subcellularLocation>
        <location evidence="1">Cell membrane</location>
        <topology evidence="1">Multi-pass membrane protein</topology>
    </subcellularLocation>
</comment>
<evidence type="ECO:0000256" key="7">
    <source>
        <dbReference type="ARBA" id="ARBA00022692"/>
    </source>
</evidence>
<evidence type="ECO:0000256" key="6">
    <source>
        <dbReference type="ARBA" id="ARBA00022475"/>
    </source>
</evidence>
<evidence type="ECO:0000256" key="10">
    <source>
        <dbReference type="ARBA" id="ARBA00024973"/>
    </source>
</evidence>
<comment type="similarity">
    <text evidence="2">Belongs to the ABC-4 integral membrane protein family. HrtB subfamily.</text>
</comment>
<keyword evidence="9 11" id="KW-0472">Membrane</keyword>
<dbReference type="InterPro" id="IPR003838">
    <property type="entry name" value="ABC3_permease_C"/>
</dbReference>
<proteinExistence type="inferred from homology"/>